<proteinExistence type="inferred from homology"/>
<dbReference type="PANTHER" id="PTHR43734">
    <property type="entry name" value="PHYTOENE DESATURASE"/>
    <property type="match status" value="1"/>
</dbReference>
<dbReference type="RefSeq" id="WP_188714724.1">
    <property type="nucleotide sequence ID" value="NZ_BAABBD010000001.1"/>
</dbReference>
<name>A0ABQ2KBB7_9MICO</name>
<feature type="domain" description="Amine oxidase" evidence="6">
    <location>
        <begin position="11"/>
        <end position="504"/>
    </location>
</feature>
<evidence type="ECO:0000256" key="3">
    <source>
        <dbReference type="ARBA" id="ARBA00023002"/>
    </source>
</evidence>
<evidence type="ECO:0000259" key="6">
    <source>
        <dbReference type="Pfam" id="PF01593"/>
    </source>
</evidence>
<keyword evidence="2 4" id="KW-0125">Carotenoid biosynthesis</keyword>
<dbReference type="EMBL" id="BMLM01000001">
    <property type="protein sequence ID" value="GGN76579.1"/>
    <property type="molecule type" value="Genomic_DNA"/>
</dbReference>
<comment type="similarity">
    <text evidence="4">Belongs to the carotenoid/retinoid oxidoreductase family.</text>
</comment>
<evidence type="ECO:0000256" key="2">
    <source>
        <dbReference type="ARBA" id="ARBA00022746"/>
    </source>
</evidence>
<keyword evidence="3 4" id="KW-0560">Oxidoreductase</keyword>
<dbReference type="NCBIfam" id="TIGR02734">
    <property type="entry name" value="crtI_fam"/>
    <property type="match status" value="1"/>
</dbReference>
<gene>
    <name evidence="7" type="ORF">GCM10010968_00070</name>
</gene>
<feature type="region of interest" description="Disordered" evidence="5">
    <location>
        <begin position="509"/>
        <end position="536"/>
    </location>
</feature>
<evidence type="ECO:0000256" key="5">
    <source>
        <dbReference type="SAM" id="MobiDB-lite"/>
    </source>
</evidence>
<evidence type="ECO:0000256" key="4">
    <source>
        <dbReference type="RuleBase" id="RU362075"/>
    </source>
</evidence>
<dbReference type="PANTHER" id="PTHR43734:SF1">
    <property type="entry name" value="PHYTOENE DESATURASE"/>
    <property type="match status" value="1"/>
</dbReference>
<protein>
    <submittedName>
        <fullName evidence="7">Phytoene desaturase</fullName>
    </submittedName>
</protein>
<reference evidence="8" key="1">
    <citation type="journal article" date="2019" name="Int. J. Syst. Evol. Microbiol.">
        <title>The Global Catalogue of Microorganisms (GCM) 10K type strain sequencing project: providing services to taxonomists for standard genome sequencing and annotation.</title>
        <authorList>
            <consortium name="The Broad Institute Genomics Platform"/>
            <consortium name="The Broad Institute Genome Sequencing Center for Infectious Disease"/>
            <person name="Wu L."/>
            <person name="Ma J."/>
        </authorList>
    </citation>
    <scope>NUCLEOTIDE SEQUENCE [LARGE SCALE GENOMIC DNA]</scope>
    <source>
        <strain evidence="8">CGMCC 1.6960</strain>
    </source>
</reference>
<comment type="pathway">
    <text evidence="1 4">Carotenoid biosynthesis.</text>
</comment>
<evidence type="ECO:0000313" key="7">
    <source>
        <dbReference type="EMBL" id="GGN76579.1"/>
    </source>
</evidence>
<feature type="compositionally biased region" description="Basic and acidic residues" evidence="5">
    <location>
        <begin position="522"/>
        <end position="536"/>
    </location>
</feature>
<sequence length="536" mass="56521">MSRIVVIGGGIAGIASAGLLARDGHDVTLLEQGEALGGRAGVWRHEGFTFDTGPSWMLMREPYEHAFRMLGSSLEAEVDVVRLDPAYRVHYEGQAEPLEVSGDLETTIARVEAIEPGAGEKLRAYLASATETAELATSGLLSNRFDSPAAFAGLGLARRLPTLGRLLVESLESRIARSFADRRLQQALGYPAVFLGTEPKAAPSMYHLMSHFDLVEGVWYPQGGFGRIVDALARLTAEAGAEIRTGARVERILVRDGQACGVELGDGERIGADFVVSAADGHATDTRLLAHVPGMAAKAERRWATKVAGPSAVLVMLGVDGPLPELAHHTLLFTEDWEEGFGRIFGAPAADPADGVTDPASLYLSRTSATDPSVAPEGSEALFVLVPVPADVRLGAGGVDGGGDPAIERIADRAIAQIADWTGIPDLAERIRVRRTVGPADFARDLDAWRGTALGPAHTLRQSAMLRGSTKHPRIGGLLLAGSTTVPGIGVPMCLISAELVVKHVRGERTTGPLQPLPTADRTGDRAGRRAGADAP</sequence>
<evidence type="ECO:0000256" key="1">
    <source>
        <dbReference type="ARBA" id="ARBA00004829"/>
    </source>
</evidence>
<organism evidence="7 8">
    <name type="scientific">Agrococcus terreus</name>
    <dbReference type="NCBI Taxonomy" id="574649"/>
    <lineage>
        <taxon>Bacteria</taxon>
        <taxon>Bacillati</taxon>
        <taxon>Actinomycetota</taxon>
        <taxon>Actinomycetes</taxon>
        <taxon>Micrococcales</taxon>
        <taxon>Microbacteriaceae</taxon>
        <taxon>Agrococcus</taxon>
    </lineage>
</organism>
<dbReference type="Pfam" id="PF01593">
    <property type="entry name" value="Amino_oxidase"/>
    <property type="match status" value="1"/>
</dbReference>
<dbReference type="Proteomes" id="UP000626982">
    <property type="component" value="Unassembled WGS sequence"/>
</dbReference>
<evidence type="ECO:0000313" key="8">
    <source>
        <dbReference type="Proteomes" id="UP000626982"/>
    </source>
</evidence>
<dbReference type="InterPro" id="IPR002937">
    <property type="entry name" value="Amino_oxidase"/>
</dbReference>
<dbReference type="SUPFAM" id="SSF51905">
    <property type="entry name" value="FAD/NAD(P)-binding domain"/>
    <property type="match status" value="1"/>
</dbReference>
<dbReference type="InterPro" id="IPR014105">
    <property type="entry name" value="Carotenoid/retinoid_OxRdtase"/>
</dbReference>
<dbReference type="Gene3D" id="3.50.50.60">
    <property type="entry name" value="FAD/NAD(P)-binding domain"/>
    <property type="match status" value="2"/>
</dbReference>
<keyword evidence="8" id="KW-1185">Reference proteome</keyword>
<dbReference type="InterPro" id="IPR036188">
    <property type="entry name" value="FAD/NAD-bd_sf"/>
</dbReference>
<accession>A0ABQ2KBB7</accession>
<comment type="caution">
    <text evidence="7">The sequence shown here is derived from an EMBL/GenBank/DDBJ whole genome shotgun (WGS) entry which is preliminary data.</text>
</comment>